<evidence type="ECO:0000313" key="3">
    <source>
        <dbReference type="Proteomes" id="UP000886725"/>
    </source>
</evidence>
<reference evidence="2" key="2">
    <citation type="journal article" date="2021" name="PeerJ">
        <title>Extensive microbial diversity within the chicken gut microbiome revealed by metagenomics and culture.</title>
        <authorList>
            <person name="Gilroy R."/>
            <person name="Ravi A."/>
            <person name="Getino M."/>
            <person name="Pursley I."/>
            <person name="Horton D.L."/>
            <person name="Alikhan N.F."/>
            <person name="Baker D."/>
            <person name="Gharbi K."/>
            <person name="Hall N."/>
            <person name="Watson M."/>
            <person name="Adriaenssens E.M."/>
            <person name="Foster-Nyarko E."/>
            <person name="Jarju S."/>
            <person name="Secka A."/>
            <person name="Antonio M."/>
            <person name="Oren A."/>
            <person name="Chaudhuri R.R."/>
            <person name="La Ragione R."/>
            <person name="Hildebrand F."/>
            <person name="Pallen M.J."/>
        </authorList>
    </citation>
    <scope>NUCLEOTIDE SEQUENCE</scope>
    <source>
        <strain evidence="2">CHK165-10780</strain>
    </source>
</reference>
<sequence length="314" mass="35945">MDKKEQITTNIMQLAETLNARYGNIIPKEKVGEAIERFSGSEEDYDIIMSKVSQLAMNYVVNYQKNQVLTNDLPKEEGRDSQTFAGIRNVYQKVQQLLASNETKVYLAGGVVPYLLLNQDSNRLHDDMDTVARMEDMPKLRLLFQQAGWYDPSWDSLNIAQDGQDYGFEVKIDGVPVGIYPFTYEDGLLTQYTYDPYNTACKIKEMPLHELSDYVTTYPSKDGKVYDMMSLEYIKKSKEKVNRQKDIQDVVKIEETGLLRKEVEDRIFPPREIQNKKAQSLNTEKTMGNATIPALLSAMVVGSFILLGTVLFFF</sequence>
<keyword evidence="1" id="KW-0472">Membrane</keyword>
<evidence type="ECO:0000256" key="1">
    <source>
        <dbReference type="SAM" id="Phobius"/>
    </source>
</evidence>
<proteinExistence type="predicted"/>
<organism evidence="2 3">
    <name type="scientific">Candidatus Faecenecus gallistercoris</name>
    <dbReference type="NCBI Taxonomy" id="2840793"/>
    <lineage>
        <taxon>Bacteria</taxon>
        <taxon>Bacillati</taxon>
        <taxon>Bacillota</taxon>
        <taxon>Bacillota incertae sedis</taxon>
        <taxon>Candidatus Faecenecus</taxon>
    </lineage>
</organism>
<feature type="transmembrane region" description="Helical" evidence="1">
    <location>
        <begin position="292"/>
        <end position="313"/>
    </location>
</feature>
<dbReference type="Proteomes" id="UP000886725">
    <property type="component" value="Unassembled WGS sequence"/>
</dbReference>
<reference evidence="2" key="1">
    <citation type="submission" date="2020-10" db="EMBL/GenBank/DDBJ databases">
        <authorList>
            <person name="Gilroy R."/>
        </authorList>
    </citation>
    <scope>NUCLEOTIDE SEQUENCE</scope>
    <source>
        <strain evidence="2">CHK165-10780</strain>
    </source>
</reference>
<dbReference type="AlphaFoldDB" id="A0A9D0YZT6"/>
<keyword evidence="1" id="KW-0812">Transmembrane</keyword>
<protein>
    <submittedName>
        <fullName evidence="2">Uncharacterized protein</fullName>
    </submittedName>
</protein>
<comment type="caution">
    <text evidence="2">The sequence shown here is derived from an EMBL/GenBank/DDBJ whole genome shotgun (WGS) entry which is preliminary data.</text>
</comment>
<accession>A0A9D0YZT6</accession>
<gene>
    <name evidence="2" type="ORF">IAC85_03780</name>
</gene>
<keyword evidence="1" id="KW-1133">Transmembrane helix</keyword>
<evidence type="ECO:0000313" key="2">
    <source>
        <dbReference type="EMBL" id="HIQ64839.1"/>
    </source>
</evidence>
<dbReference type="EMBL" id="DVFU01000071">
    <property type="protein sequence ID" value="HIQ64839.1"/>
    <property type="molecule type" value="Genomic_DNA"/>
</dbReference>
<dbReference type="Gene3D" id="3.30.460.40">
    <property type="match status" value="1"/>
</dbReference>
<name>A0A9D0YZT6_9FIRM</name>